<accession>A0A0R1MI19</accession>
<protein>
    <recommendedName>
        <fullName evidence="3">HTH merR-type domain-containing protein</fullName>
    </recommendedName>
</protein>
<dbReference type="RefSeq" id="WP_053266998.1">
    <property type="nucleotide sequence ID" value="NZ_AZEF01000003.1"/>
</dbReference>
<dbReference type="AlphaFoldDB" id="A0A0R1MI19"/>
<dbReference type="OrthoDB" id="2306284at2"/>
<comment type="caution">
    <text evidence="1">The sequence shown here is derived from an EMBL/GenBank/DDBJ whole genome shotgun (WGS) entry which is preliminary data.</text>
</comment>
<organism evidence="1 2">
    <name type="scientific">Liquorilactobacillus capillatus DSM 19910</name>
    <dbReference type="NCBI Taxonomy" id="1423731"/>
    <lineage>
        <taxon>Bacteria</taxon>
        <taxon>Bacillati</taxon>
        <taxon>Bacillota</taxon>
        <taxon>Bacilli</taxon>
        <taxon>Lactobacillales</taxon>
        <taxon>Lactobacillaceae</taxon>
        <taxon>Liquorilactobacillus</taxon>
    </lineage>
</organism>
<dbReference type="PATRIC" id="fig|1423731.3.peg.2168"/>
<dbReference type="STRING" id="1423731.FC81_GL002110"/>
<dbReference type="EMBL" id="AZEF01000003">
    <property type="protein sequence ID" value="KRL03448.1"/>
    <property type="molecule type" value="Genomic_DNA"/>
</dbReference>
<sequence length="97" mass="11453">MEEKWLTFREASQLIGKNPHYLSTLFRIHPEYFEGVEVKKIGATRTKVINKDQLEKVELQVKKIGALRKSEVFLRVKHKKNSLVQRLLTFYPKAENI</sequence>
<dbReference type="Proteomes" id="UP000051621">
    <property type="component" value="Unassembled WGS sequence"/>
</dbReference>
<reference evidence="1 2" key="1">
    <citation type="journal article" date="2015" name="Genome Announc.">
        <title>Expanding the biotechnology potential of lactobacilli through comparative genomics of 213 strains and associated genera.</title>
        <authorList>
            <person name="Sun Z."/>
            <person name="Harris H.M."/>
            <person name="McCann A."/>
            <person name="Guo C."/>
            <person name="Argimon S."/>
            <person name="Zhang W."/>
            <person name="Yang X."/>
            <person name="Jeffery I.B."/>
            <person name="Cooney J.C."/>
            <person name="Kagawa T.F."/>
            <person name="Liu W."/>
            <person name="Song Y."/>
            <person name="Salvetti E."/>
            <person name="Wrobel A."/>
            <person name="Rasinkangas P."/>
            <person name="Parkhill J."/>
            <person name="Rea M.C."/>
            <person name="O'Sullivan O."/>
            <person name="Ritari J."/>
            <person name="Douillard F.P."/>
            <person name="Paul Ross R."/>
            <person name="Yang R."/>
            <person name="Briner A.E."/>
            <person name="Felis G.E."/>
            <person name="de Vos W.M."/>
            <person name="Barrangou R."/>
            <person name="Klaenhammer T.R."/>
            <person name="Caufield P.W."/>
            <person name="Cui Y."/>
            <person name="Zhang H."/>
            <person name="O'Toole P.W."/>
        </authorList>
    </citation>
    <scope>NUCLEOTIDE SEQUENCE [LARGE SCALE GENOMIC DNA]</scope>
    <source>
        <strain evidence="1 2">DSM 19910</strain>
    </source>
</reference>
<gene>
    <name evidence="1" type="ORF">FC81_GL002110</name>
</gene>
<evidence type="ECO:0000313" key="2">
    <source>
        <dbReference type="Proteomes" id="UP000051621"/>
    </source>
</evidence>
<evidence type="ECO:0000313" key="1">
    <source>
        <dbReference type="EMBL" id="KRL03448.1"/>
    </source>
</evidence>
<proteinExistence type="predicted"/>
<keyword evidence="2" id="KW-1185">Reference proteome</keyword>
<evidence type="ECO:0008006" key="3">
    <source>
        <dbReference type="Google" id="ProtNLM"/>
    </source>
</evidence>
<name>A0A0R1MI19_9LACO</name>